<dbReference type="Gene3D" id="1.20.58.530">
    <property type="match status" value="1"/>
</dbReference>
<feature type="region of interest" description="Actin-binding" evidence="6">
    <location>
        <begin position="54"/>
        <end position="76"/>
    </location>
</feature>
<dbReference type="GO" id="GO:0051015">
    <property type="term" value="F:actin filament binding"/>
    <property type="evidence" value="ECO:0007669"/>
    <property type="project" value="TreeGrafter"/>
</dbReference>
<feature type="compositionally biased region" description="Polar residues" evidence="7">
    <location>
        <begin position="1"/>
        <end position="24"/>
    </location>
</feature>
<evidence type="ECO:0000259" key="8">
    <source>
        <dbReference type="PROSITE" id="PS51456"/>
    </source>
</evidence>
<dbReference type="InterPro" id="IPR036961">
    <property type="entry name" value="Kinesin_motor_dom_sf"/>
</dbReference>
<evidence type="ECO:0000256" key="1">
    <source>
        <dbReference type="ARBA" id="ARBA00022741"/>
    </source>
</evidence>
<dbReference type="PROSITE" id="PS51456">
    <property type="entry name" value="MYOSIN_MOTOR"/>
    <property type="match status" value="1"/>
</dbReference>
<feature type="region of interest" description="Disordered" evidence="7">
    <location>
        <begin position="1"/>
        <end position="39"/>
    </location>
</feature>
<comment type="caution">
    <text evidence="9">The sequence shown here is derived from an EMBL/GenBank/DDBJ whole genome shotgun (WGS) entry which is preliminary data.</text>
</comment>
<dbReference type="GO" id="GO:0007015">
    <property type="term" value="P:actin filament organization"/>
    <property type="evidence" value="ECO:0007669"/>
    <property type="project" value="TreeGrafter"/>
</dbReference>
<keyword evidence="4" id="KW-0505">Motor protein</keyword>
<name>A0AAV1TM20_9STRA</name>
<gene>
    <name evidence="9" type="ORF">PM001_LOCUS8003</name>
</gene>
<dbReference type="GO" id="GO:0005737">
    <property type="term" value="C:cytoplasm"/>
    <property type="evidence" value="ECO:0007669"/>
    <property type="project" value="TreeGrafter"/>
</dbReference>
<dbReference type="GO" id="GO:0000146">
    <property type="term" value="F:microfilament motor activity"/>
    <property type="evidence" value="ECO:0007669"/>
    <property type="project" value="TreeGrafter"/>
</dbReference>
<evidence type="ECO:0000313" key="9">
    <source>
        <dbReference type="EMBL" id="CAK7922832.1"/>
    </source>
</evidence>
<dbReference type="InterPro" id="IPR001609">
    <property type="entry name" value="Myosin_head_motor_dom-like"/>
</dbReference>
<evidence type="ECO:0000256" key="5">
    <source>
        <dbReference type="ARBA" id="ARBA00023203"/>
    </source>
</evidence>
<dbReference type="GO" id="GO:0016020">
    <property type="term" value="C:membrane"/>
    <property type="evidence" value="ECO:0007669"/>
    <property type="project" value="TreeGrafter"/>
</dbReference>
<sequence length="135" mass="14714">MVQLLSGSHNKVISGISTPTQASKRSSRGKNGRAGRQKGSLAGNIIAGAFRKQLSELMLSMNKTSSRYVRSIKPTANKSAAEFDRLMIVEQLRCAGVIAAIRISRAAFPNRLPLVEFQQRFQIICPSALRDAEPS</sequence>
<feature type="domain" description="Myosin motor" evidence="8">
    <location>
        <begin position="1"/>
        <end position="135"/>
    </location>
</feature>
<evidence type="ECO:0000256" key="4">
    <source>
        <dbReference type="ARBA" id="ARBA00023175"/>
    </source>
</evidence>
<organism evidence="9 10">
    <name type="scientific">Peronospora matthiolae</name>
    <dbReference type="NCBI Taxonomy" id="2874970"/>
    <lineage>
        <taxon>Eukaryota</taxon>
        <taxon>Sar</taxon>
        <taxon>Stramenopiles</taxon>
        <taxon>Oomycota</taxon>
        <taxon>Peronosporomycetes</taxon>
        <taxon>Peronosporales</taxon>
        <taxon>Peronosporaceae</taxon>
        <taxon>Peronospora</taxon>
    </lineage>
</organism>
<dbReference type="Gene3D" id="3.40.850.10">
    <property type="entry name" value="Kinesin motor domain"/>
    <property type="match status" value="1"/>
</dbReference>
<evidence type="ECO:0000256" key="2">
    <source>
        <dbReference type="ARBA" id="ARBA00022840"/>
    </source>
</evidence>
<protein>
    <recommendedName>
        <fullName evidence="8">Myosin motor domain-containing protein</fullName>
    </recommendedName>
</protein>
<dbReference type="GO" id="GO:0005524">
    <property type="term" value="F:ATP binding"/>
    <property type="evidence" value="ECO:0007669"/>
    <property type="project" value="UniProtKB-KW"/>
</dbReference>
<dbReference type="GO" id="GO:0016459">
    <property type="term" value="C:myosin complex"/>
    <property type="evidence" value="ECO:0007669"/>
    <property type="project" value="UniProtKB-KW"/>
</dbReference>
<feature type="compositionally biased region" description="Basic residues" evidence="7">
    <location>
        <begin position="25"/>
        <end position="36"/>
    </location>
</feature>
<keyword evidence="1" id="KW-0547">Nucleotide-binding</keyword>
<comment type="caution">
    <text evidence="6">Lacks conserved residue(s) required for the propagation of feature annotation.</text>
</comment>
<dbReference type="Proteomes" id="UP001162060">
    <property type="component" value="Unassembled WGS sequence"/>
</dbReference>
<evidence type="ECO:0000256" key="6">
    <source>
        <dbReference type="PROSITE-ProRule" id="PRU00782"/>
    </source>
</evidence>
<reference evidence="9" key="1">
    <citation type="submission" date="2024-01" db="EMBL/GenBank/DDBJ databases">
        <authorList>
            <person name="Webb A."/>
        </authorList>
    </citation>
    <scope>NUCLEOTIDE SEQUENCE</scope>
    <source>
        <strain evidence="9">Pm1</strain>
    </source>
</reference>
<evidence type="ECO:0000256" key="7">
    <source>
        <dbReference type="SAM" id="MobiDB-lite"/>
    </source>
</evidence>
<evidence type="ECO:0000256" key="3">
    <source>
        <dbReference type="ARBA" id="ARBA00023123"/>
    </source>
</evidence>
<comment type="similarity">
    <text evidence="6">Belongs to the TRAFAC class myosin-kinesin ATPase superfamily. Myosin family.</text>
</comment>
<keyword evidence="5 6" id="KW-0009">Actin-binding</keyword>
<keyword evidence="2" id="KW-0067">ATP-binding</keyword>
<dbReference type="Pfam" id="PF00063">
    <property type="entry name" value="Myosin_head"/>
    <property type="match status" value="1"/>
</dbReference>
<proteinExistence type="inferred from homology"/>
<dbReference type="Gene3D" id="1.20.120.720">
    <property type="entry name" value="Myosin VI head, motor domain, U50 subdomain"/>
    <property type="match status" value="1"/>
</dbReference>
<dbReference type="SUPFAM" id="SSF52540">
    <property type="entry name" value="P-loop containing nucleoside triphosphate hydrolases"/>
    <property type="match status" value="1"/>
</dbReference>
<evidence type="ECO:0000313" key="10">
    <source>
        <dbReference type="Proteomes" id="UP001162060"/>
    </source>
</evidence>
<dbReference type="EMBL" id="CAKLBY020000066">
    <property type="protein sequence ID" value="CAK7922832.1"/>
    <property type="molecule type" value="Genomic_DNA"/>
</dbReference>
<dbReference type="PANTHER" id="PTHR13140">
    <property type="entry name" value="MYOSIN"/>
    <property type="match status" value="1"/>
</dbReference>
<dbReference type="AlphaFoldDB" id="A0AAV1TM20"/>
<accession>A0AAV1TM20</accession>
<dbReference type="InterPro" id="IPR027417">
    <property type="entry name" value="P-loop_NTPase"/>
</dbReference>
<keyword evidence="3 6" id="KW-0518">Myosin</keyword>
<dbReference type="PANTHER" id="PTHR13140:SF706">
    <property type="entry name" value="DILUTE CLASS UNCONVENTIONAL MYOSIN, ISOFORM C"/>
    <property type="match status" value="1"/>
</dbReference>